<dbReference type="FunFam" id="3.30.450.20:FF:000060">
    <property type="entry name" value="Sensor protein FixL"/>
    <property type="match status" value="1"/>
</dbReference>
<keyword evidence="1" id="KW-0600">Photoreceptor protein</keyword>
<keyword evidence="4" id="KW-0547">Nucleotide-binding</keyword>
<accession>A0A699YKM2</accession>
<dbReference type="InterPro" id="IPR000014">
    <property type="entry name" value="PAS"/>
</dbReference>
<keyword evidence="1" id="KW-0675">Receptor</keyword>
<comment type="caution">
    <text evidence="8">The sequence shown here is derived from an EMBL/GenBank/DDBJ whole genome shotgun (WGS) entry which is preliminary data.</text>
</comment>
<dbReference type="InterPro" id="IPR013767">
    <property type="entry name" value="PAS_fold"/>
</dbReference>
<dbReference type="SUPFAM" id="SSF55785">
    <property type="entry name" value="PYP-like sensor domain (PAS domain)"/>
    <property type="match status" value="1"/>
</dbReference>
<keyword evidence="1" id="KW-0157">Chromophore</keyword>
<evidence type="ECO:0000256" key="5">
    <source>
        <dbReference type="ARBA" id="ARBA00022777"/>
    </source>
</evidence>
<keyword evidence="6" id="KW-0067">ATP-binding</keyword>
<dbReference type="EMBL" id="BLLF01000092">
    <property type="protein sequence ID" value="GFH07404.1"/>
    <property type="molecule type" value="Genomic_DNA"/>
</dbReference>
<dbReference type="InterPro" id="IPR052994">
    <property type="entry name" value="Tiny_macrocysts_regulators"/>
</dbReference>
<evidence type="ECO:0000259" key="7">
    <source>
        <dbReference type="PROSITE" id="PS50112"/>
    </source>
</evidence>
<dbReference type="AlphaFoldDB" id="A0A699YKM2"/>
<sequence length="482" mass="54426">MLTFLQFLPNVDRSDPEAVYAYQQNITIGLWAGMGPAFLWGAVASWMRLSYFTVHVLRKFKEAPPGTRAKFIYRFRDPREVEIVARCCRKWVDEDTLDKESVELAEKVLRAGMSLLPKEPYMVILMSSFLIDVQGSYQSGYTVLQTAKKLRPNFLERFAIFAREQAHTQKASSGKTGQAADLVSYVEYMRNYRLALRAHTDALIAIKGFWKLLTRHDVSFASLANAVLQMDTTVLQAEKVYRQVLQRHVGSWRLMKMYARFLEVIKNDPWSASHWLAEGEELQAAEEEAKNNVFSDLDKVELEEGEGEDNEAIRKAKALRAQMEDVRAVVVINAKAIIQTVNQAACEIFGYAKNDMRGKNVRGLIPSPFADHHDQYVASYVATGKPSILDLTTEFVALHRERYVFAVLLTVTKISGVGEDSTFMGVVEPLPKSEDVAKCWVMATGSIISVDAVFSDWFAFKPEDLLGTYVSGLVVEGKKLEE</sequence>
<proteinExistence type="predicted"/>
<dbReference type="GO" id="GO:0006355">
    <property type="term" value="P:regulation of DNA-templated transcription"/>
    <property type="evidence" value="ECO:0007669"/>
    <property type="project" value="InterPro"/>
</dbReference>
<dbReference type="InterPro" id="IPR057352">
    <property type="entry name" value="TPR_TmcB/C"/>
</dbReference>
<organism evidence="8 9">
    <name type="scientific">Haematococcus lacustris</name>
    <name type="common">Green alga</name>
    <name type="synonym">Haematococcus pluvialis</name>
    <dbReference type="NCBI Taxonomy" id="44745"/>
    <lineage>
        <taxon>Eukaryota</taxon>
        <taxon>Viridiplantae</taxon>
        <taxon>Chlorophyta</taxon>
        <taxon>core chlorophytes</taxon>
        <taxon>Chlorophyceae</taxon>
        <taxon>CS clade</taxon>
        <taxon>Chlamydomonadales</taxon>
        <taxon>Haematococcaceae</taxon>
        <taxon>Haematococcus</taxon>
    </lineage>
</organism>
<dbReference type="PANTHER" id="PTHR31600">
    <property type="entry name" value="TINY MACROCYSTS PROTEIN B-RELATED"/>
    <property type="match status" value="1"/>
</dbReference>
<dbReference type="PANTHER" id="PTHR31600:SF2">
    <property type="entry name" value="GAMETE ENRICHED GENE 10 PROTEIN-RELATED"/>
    <property type="match status" value="1"/>
</dbReference>
<keyword evidence="2" id="KW-0716">Sensory transduction</keyword>
<evidence type="ECO:0000313" key="9">
    <source>
        <dbReference type="Proteomes" id="UP000485058"/>
    </source>
</evidence>
<dbReference type="GO" id="GO:0009881">
    <property type="term" value="F:photoreceptor activity"/>
    <property type="evidence" value="ECO:0007669"/>
    <property type="project" value="UniProtKB-KW"/>
</dbReference>
<evidence type="ECO:0000313" key="8">
    <source>
        <dbReference type="EMBL" id="GFH07404.1"/>
    </source>
</evidence>
<keyword evidence="9" id="KW-1185">Reference proteome</keyword>
<dbReference type="Pfam" id="PF25474">
    <property type="entry name" value="TPR_TmcB"/>
    <property type="match status" value="1"/>
</dbReference>
<evidence type="ECO:0000256" key="4">
    <source>
        <dbReference type="ARBA" id="ARBA00022741"/>
    </source>
</evidence>
<dbReference type="Pfam" id="PF00989">
    <property type="entry name" value="PAS"/>
    <property type="match status" value="1"/>
</dbReference>
<feature type="domain" description="PAS" evidence="7">
    <location>
        <begin position="329"/>
        <end position="360"/>
    </location>
</feature>
<dbReference type="NCBIfam" id="TIGR00229">
    <property type="entry name" value="sensory_box"/>
    <property type="match status" value="1"/>
</dbReference>
<dbReference type="GO" id="GO:0005524">
    <property type="term" value="F:ATP binding"/>
    <property type="evidence" value="ECO:0007669"/>
    <property type="project" value="UniProtKB-KW"/>
</dbReference>
<dbReference type="PROSITE" id="PS50112">
    <property type="entry name" value="PAS"/>
    <property type="match status" value="1"/>
</dbReference>
<dbReference type="InterPro" id="IPR035965">
    <property type="entry name" value="PAS-like_dom_sf"/>
</dbReference>
<reference evidence="8 9" key="1">
    <citation type="submission" date="2020-02" db="EMBL/GenBank/DDBJ databases">
        <title>Draft genome sequence of Haematococcus lacustris strain NIES-144.</title>
        <authorList>
            <person name="Morimoto D."/>
            <person name="Nakagawa S."/>
            <person name="Yoshida T."/>
            <person name="Sawayama S."/>
        </authorList>
    </citation>
    <scope>NUCLEOTIDE SEQUENCE [LARGE SCALE GENOMIC DNA]</scope>
    <source>
        <strain evidence="8 9">NIES-144</strain>
    </source>
</reference>
<evidence type="ECO:0000256" key="2">
    <source>
        <dbReference type="ARBA" id="ARBA00022606"/>
    </source>
</evidence>
<evidence type="ECO:0000256" key="6">
    <source>
        <dbReference type="ARBA" id="ARBA00022840"/>
    </source>
</evidence>
<protein>
    <recommendedName>
        <fullName evidence="7">PAS domain-containing protein</fullName>
    </recommendedName>
</protein>
<dbReference type="Proteomes" id="UP000485058">
    <property type="component" value="Unassembled WGS sequence"/>
</dbReference>
<evidence type="ECO:0000256" key="1">
    <source>
        <dbReference type="ARBA" id="ARBA00022543"/>
    </source>
</evidence>
<dbReference type="Gene3D" id="3.30.450.20">
    <property type="entry name" value="PAS domain"/>
    <property type="match status" value="1"/>
</dbReference>
<evidence type="ECO:0000256" key="3">
    <source>
        <dbReference type="ARBA" id="ARBA00022679"/>
    </source>
</evidence>
<dbReference type="CDD" id="cd00130">
    <property type="entry name" value="PAS"/>
    <property type="match status" value="1"/>
</dbReference>
<gene>
    <name evidence="8" type="ORF">HaLaN_02198</name>
</gene>
<dbReference type="GO" id="GO:0016301">
    <property type="term" value="F:kinase activity"/>
    <property type="evidence" value="ECO:0007669"/>
    <property type="project" value="UniProtKB-KW"/>
</dbReference>
<keyword evidence="3" id="KW-0808">Transferase</keyword>
<name>A0A699YKM2_HAELA</name>
<keyword evidence="5" id="KW-0418">Kinase</keyword>